<dbReference type="Proteomes" id="UP001281410">
    <property type="component" value="Unassembled WGS sequence"/>
</dbReference>
<gene>
    <name evidence="3" type="ORF">Dsin_024207</name>
</gene>
<proteinExistence type="predicted"/>
<name>A0AAE0A5J5_9ROSI</name>
<dbReference type="EMBL" id="JANJYJ010000007">
    <property type="protein sequence ID" value="KAK3200792.1"/>
    <property type="molecule type" value="Genomic_DNA"/>
</dbReference>
<feature type="domain" description="Disease resistance protein At4g27190-like leucine-rich repeats" evidence="2">
    <location>
        <begin position="44"/>
        <end position="153"/>
    </location>
</feature>
<sequence length="229" mass="26549">MADLKEVDDEWGCDKIELFASELFNFQGNSEQGQRDIRIQLLFMVNKFNTLEVFSRLELLFVLDCNSLEEIFDILEVNFEKSHPAAVIQSRELEMFFLPKLKHIWNKDPKGKLSFQNLERVEVSYCKSLKYLFPSSIARSLPQLEKLDIRNCEPETIVTNEIVAEATSRLVFPRVTFLKLEGLHQLIIFCRGVHTSKWPALKALQMSHCDKIEILASELCSFQENSKEG</sequence>
<evidence type="ECO:0000313" key="3">
    <source>
        <dbReference type="EMBL" id="KAK3200792.1"/>
    </source>
</evidence>
<keyword evidence="1" id="KW-0611">Plant defense</keyword>
<accession>A0AAE0A5J5</accession>
<dbReference type="SUPFAM" id="SSF52047">
    <property type="entry name" value="RNI-like"/>
    <property type="match status" value="1"/>
</dbReference>
<dbReference type="PANTHER" id="PTHR33463:SF145">
    <property type="entry name" value="NB-ARC DOMAIN-CONTAINING PROTEIN"/>
    <property type="match status" value="1"/>
</dbReference>
<comment type="caution">
    <text evidence="3">The sequence shown here is derived from an EMBL/GenBank/DDBJ whole genome shotgun (WGS) entry which is preliminary data.</text>
</comment>
<dbReference type="AlphaFoldDB" id="A0AAE0A5J5"/>
<organism evidence="3 4">
    <name type="scientific">Dipteronia sinensis</name>
    <dbReference type="NCBI Taxonomy" id="43782"/>
    <lineage>
        <taxon>Eukaryota</taxon>
        <taxon>Viridiplantae</taxon>
        <taxon>Streptophyta</taxon>
        <taxon>Embryophyta</taxon>
        <taxon>Tracheophyta</taxon>
        <taxon>Spermatophyta</taxon>
        <taxon>Magnoliopsida</taxon>
        <taxon>eudicotyledons</taxon>
        <taxon>Gunneridae</taxon>
        <taxon>Pentapetalae</taxon>
        <taxon>rosids</taxon>
        <taxon>malvids</taxon>
        <taxon>Sapindales</taxon>
        <taxon>Sapindaceae</taxon>
        <taxon>Hippocastanoideae</taxon>
        <taxon>Acereae</taxon>
        <taxon>Dipteronia</taxon>
    </lineage>
</organism>
<dbReference type="InterPro" id="IPR057135">
    <property type="entry name" value="At4g27190-like_LRR"/>
</dbReference>
<evidence type="ECO:0000259" key="2">
    <source>
        <dbReference type="Pfam" id="PF23247"/>
    </source>
</evidence>
<dbReference type="InterPro" id="IPR032675">
    <property type="entry name" value="LRR_dom_sf"/>
</dbReference>
<reference evidence="3" key="1">
    <citation type="journal article" date="2023" name="Plant J.">
        <title>Genome sequences and population genomics provide insights into the demographic history, inbreeding, and mutation load of two 'living fossil' tree species of Dipteronia.</title>
        <authorList>
            <person name="Feng Y."/>
            <person name="Comes H.P."/>
            <person name="Chen J."/>
            <person name="Zhu S."/>
            <person name="Lu R."/>
            <person name="Zhang X."/>
            <person name="Li P."/>
            <person name="Qiu J."/>
            <person name="Olsen K.M."/>
            <person name="Qiu Y."/>
        </authorList>
    </citation>
    <scope>NUCLEOTIDE SEQUENCE</scope>
    <source>
        <strain evidence="3">NBL</strain>
    </source>
</reference>
<dbReference type="PANTHER" id="PTHR33463">
    <property type="entry name" value="NB-ARC DOMAIN-CONTAINING PROTEIN-RELATED"/>
    <property type="match status" value="1"/>
</dbReference>
<protein>
    <recommendedName>
        <fullName evidence="2">Disease resistance protein At4g27190-like leucine-rich repeats domain-containing protein</fullName>
    </recommendedName>
</protein>
<evidence type="ECO:0000256" key="1">
    <source>
        <dbReference type="ARBA" id="ARBA00022821"/>
    </source>
</evidence>
<keyword evidence="4" id="KW-1185">Reference proteome</keyword>
<dbReference type="InterPro" id="IPR050905">
    <property type="entry name" value="Plant_NBS-LRR"/>
</dbReference>
<evidence type="ECO:0000313" key="4">
    <source>
        <dbReference type="Proteomes" id="UP001281410"/>
    </source>
</evidence>
<dbReference type="Pfam" id="PF23247">
    <property type="entry name" value="LRR_RPS2"/>
    <property type="match status" value="1"/>
</dbReference>
<dbReference type="Gene3D" id="3.80.10.10">
    <property type="entry name" value="Ribonuclease Inhibitor"/>
    <property type="match status" value="1"/>
</dbReference>